<proteinExistence type="predicted"/>
<accession>X5GLE7</accession>
<reference evidence="2 3" key="1">
    <citation type="submission" date="2014-03" db="EMBL/GenBank/DDBJ databases">
        <title>Sequencing and Comparison of Genomes and Transcriptome Profiles of Human Ehrlichiosis Agents.</title>
        <authorList>
            <person name="Lin M."/>
            <person name="Daugherty S.C."/>
            <person name="Nagaraj S."/>
            <person name="Cheng Z."/>
            <person name="Xiong Q."/>
            <person name="Lin F.-Y."/>
            <person name="Sengamalay N."/>
            <person name="Ott S."/>
            <person name="Godinez A."/>
            <person name="Tallon L.J."/>
            <person name="Sadzewicz L."/>
            <person name="Fraser C.M."/>
            <person name="Dunning Hotopp J.C."/>
            <person name="Rikihisa Y."/>
        </authorList>
    </citation>
    <scope>NUCLEOTIDE SEQUENCE [LARGE SCALE GENOMIC DNA]</scope>
    <source>
        <strain evidence="2 3">HF</strain>
    </source>
</reference>
<name>X5GLE7_9RICK</name>
<dbReference type="Gene3D" id="3.30.450.20">
    <property type="entry name" value="PAS domain"/>
    <property type="match status" value="1"/>
</dbReference>
<gene>
    <name evidence="2" type="ORF">EHF_0299</name>
</gene>
<evidence type="ECO:0000313" key="2">
    <source>
        <dbReference type="EMBL" id="AHX04961.1"/>
    </source>
</evidence>
<dbReference type="EMBL" id="CP007474">
    <property type="protein sequence ID" value="AHX04961.1"/>
    <property type="molecule type" value="Genomic_DNA"/>
</dbReference>
<dbReference type="KEGG" id="ehh:EHF_0299"/>
<keyword evidence="3" id="KW-1185">Reference proteome</keyword>
<evidence type="ECO:0000259" key="1">
    <source>
        <dbReference type="PROSITE" id="PS50887"/>
    </source>
</evidence>
<dbReference type="InterPro" id="IPR043128">
    <property type="entry name" value="Rev_trsase/Diguanyl_cyclase"/>
</dbReference>
<dbReference type="RefSeq" id="WP_044194277.1">
    <property type="nucleotide sequence ID" value="NZ_CP007474.1"/>
</dbReference>
<dbReference type="OrthoDB" id="7163831at2"/>
<dbReference type="Proteomes" id="UP000023762">
    <property type="component" value="Chromosome"/>
</dbReference>
<dbReference type="HOGENOM" id="CLU_942449_0_0_5"/>
<dbReference type="PROSITE" id="PS50887">
    <property type="entry name" value="GGDEF"/>
    <property type="match status" value="1"/>
</dbReference>
<dbReference type="InterPro" id="IPR029787">
    <property type="entry name" value="Nucleotide_cyclase"/>
</dbReference>
<dbReference type="eggNOG" id="ENOG5032BP7">
    <property type="taxonomic scope" value="Bacteria"/>
</dbReference>
<feature type="domain" description="GGDEF" evidence="1">
    <location>
        <begin position="173"/>
        <end position="293"/>
    </location>
</feature>
<sequence length="294" mass="33311">MNHFVVARRSDDSVISVQQNNTLQNLTISNLNKAAETLLDYTAEELSNKPLSTILHKNIVENINSYLEYTSDGIDLFDILSKTRNCSLVGKNNKIIPVIQKVFRTTASNQDIINYEILVRNASISQKLDIFRQSILSNKKYNMHSVFNIIDEVSTKTEIKIVLDFLHKHNTYAILSMIQLNPPYNKSSIDTLTQHIINLLYKNVRESDIIGYIGDYKIICILLGCKSEHAYSAISRIHKNINNNLQNFHANVSIGYAQMYNEIDTEQILTNVSNTLFIAQQEAAGGTIKSTNIP</sequence>
<dbReference type="STRING" id="391036.EHF_0299"/>
<dbReference type="CDD" id="cd00130">
    <property type="entry name" value="PAS"/>
    <property type="match status" value="1"/>
</dbReference>
<dbReference type="InterPro" id="IPR000014">
    <property type="entry name" value="PAS"/>
</dbReference>
<dbReference type="Gene3D" id="3.30.70.270">
    <property type="match status" value="1"/>
</dbReference>
<evidence type="ECO:0000313" key="3">
    <source>
        <dbReference type="Proteomes" id="UP000023762"/>
    </source>
</evidence>
<organism evidence="2 3">
    <name type="scientific">Ehrlichia japonica</name>
    <dbReference type="NCBI Taxonomy" id="391036"/>
    <lineage>
        <taxon>Bacteria</taxon>
        <taxon>Pseudomonadati</taxon>
        <taxon>Pseudomonadota</taxon>
        <taxon>Alphaproteobacteria</taxon>
        <taxon>Rickettsiales</taxon>
        <taxon>Anaplasmataceae</taxon>
        <taxon>Ehrlichia</taxon>
    </lineage>
</organism>
<dbReference type="Pfam" id="PF00990">
    <property type="entry name" value="GGDEF"/>
    <property type="match status" value="1"/>
</dbReference>
<dbReference type="InterPro" id="IPR000160">
    <property type="entry name" value="GGDEF_dom"/>
</dbReference>
<protein>
    <submittedName>
        <fullName evidence="2">GGDEF domain protein</fullName>
    </submittedName>
</protein>
<dbReference type="SUPFAM" id="SSF55073">
    <property type="entry name" value="Nucleotide cyclase"/>
    <property type="match status" value="1"/>
</dbReference>
<dbReference type="AlphaFoldDB" id="X5GLE7"/>